<evidence type="ECO:0000313" key="10">
    <source>
        <dbReference type="Proteomes" id="UP000321440"/>
    </source>
</evidence>
<feature type="transmembrane region" description="Helical" evidence="7">
    <location>
        <begin position="97"/>
        <end position="122"/>
    </location>
</feature>
<dbReference type="GO" id="GO:0071916">
    <property type="term" value="F:dipeptide transmembrane transporter activity"/>
    <property type="evidence" value="ECO:0007669"/>
    <property type="project" value="TreeGrafter"/>
</dbReference>
<keyword evidence="3" id="KW-1003">Cell membrane</keyword>
<dbReference type="SUPFAM" id="SSF161098">
    <property type="entry name" value="MetI-like"/>
    <property type="match status" value="1"/>
</dbReference>
<organism evidence="9 10">
    <name type="scientific">Alkalibacillus haloalkaliphilus</name>
    <dbReference type="NCBI Taxonomy" id="94136"/>
    <lineage>
        <taxon>Bacteria</taxon>
        <taxon>Bacillati</taxon>
        <taxon>Bacillota</taxon>
        <taxon>Bacilli</taxon>
        <taxon>Bacillales</taxon>
        <taxon>Bacillaceae</taxon>
        <taxon>Alkalibacillus</taxon>
    </lineage>
</organism>
<proteinExistence type="inferred from homology"/>
<dbReference type="EMBL" id="BJYA01000001">
    <property type="protein sequence ID" value="GEN44537.1"/>
    <property type="molecule type" value="Genomic_DNA"/>
</dbReference>
<dbReference type="PROSITE" id="PS50928">
    <property type="entry name" value="ABC_TM1"/>
    <property type="match status" value="1"/>
</dbReference>
<dbReference type="InterPro" id="IPR035906">
    <property type="entry name" value="MetI-like_sf"/>
</dbReference>
<dbReference type="AlphaFoldDB" id="A0A511W0B7"/>
<name>A0A511W0B7_9BACI</name>
<dbReference type="Gene3D" id="1.10.3720.10">
    <property type="entry name" value="MetI-like"/>
    <property type="match status" value="1"/>
</dbReference>
<dbReference type="InterPro" id="IPR000515">
    <property type="entry name" value="MetI-like"/>
</dbReference>
<feature type="transmembrane region" description="Helical" evidence="7">
    <location>
        <begin position="9"/>
        <end position="30"/>
    </location>
</feature>
<evidence type="ECO:0000313" key="9">
    <source>
        <dbReference type="EMBL" id="GEN44537.1"/>
    </source>
</evidence>
<dbReference type="PANTHER" id="PTHR43163">
    <property type="entry name" value="DIPEPTIDE TRANSPORT SYSTEM PERMEASE PROTEIN DPPB-RELATED"/>
    <property type="match status" value="1"/>
</dbReference>
<evidence type="ECO:0000256" key="4">
    <source>
        <dbReference type="ARBA" id="ARBA00022692"/>
    </source>
</evidence>
<evidence type="ECO:0000256" key="6">
    <source>
        <dbReference type="ARBA" id="ARBA00023136"/>
    </source>
</evidence>
<dbReference type="CDD" id="cd06261">
    <property type="entry name" value="TM_PBP2"/>
    <property type="match status" value="1"/>
</dbReference>
<evidence type="ECO:0000256" key="5">
    <source>
        <dbReference type="ARBA" id="ARBA00022989"/>
    </source>
</evidence>
<evidence type="ECO:0000256" key="1">
    <source>
        <dbReference type="ARBA" id="ARBA00004651"/>
    </source>
</evidence>
<feature type="domain" description="ABC transmembrane type-1" evidence="8">
    <location>
        <begin position="95"/>
        <end position="300"/>
    </location>
</feature>
<reference evidence="9 10" key="1">
    <citation type="submission" date="2019-07" db="EMBL/GenBank/DDBJ databases">
        <title>Whole genome shotgun sequence of Alkalibacillus haloalkaliphilus NBRC 103110.</title>
        <authorList>
            <person name="Hosoyama A."/>
            <person name="Uohara A."/>
            <person name="Ohji S."/>
            <person name="Ichikawa N."/>
        </authorList>
    </citation>
    <scope>NUCLEOTIDE SEQUENCE [LARGE SCALE GENOMIC DNA]</scope>
    <source>
        <strain evidence="9 10">NBRC 103110</strain>
    </source>
</reference>
<dbReference type="PANTHER" id="PTHR43163:SF6">
    <property type="entry name" value="DIPEPTIDE TRANSPORT SYSTEM PERMEASE PROTEIN DPPB-RELATED"/>
    <property type="match status" value="1"/>
</dbReference>
<feature type="transmembrane region" description="Helical" evidence="7">
    <location>
        <begin position="134"/>
        <end position="157"/>
    </location>
</feature>
<comment type="subcellular location">
    <subcellularLocation>
        <location evidence="1 7">Cell membrane</location>
        <topology evidence="1 7">Multi-pass membrane protein</topology>
    </subcellularLocation>
</comment>
<dbReference type="GO" id="GO:0005886">
    <property type="term" value="C:plasma membrane"/>
    <property type="evidence" value="ECO:0007669"/>
    <property type="project" value="UniProtKB-SubCell"/>
</dbReference>
<dbReference type="InterPro" id="IPR045621">
    <property type="entry name" value="BPD_transp_1_N"/>
</dbReference>
<dbReference type="Pfam" id="PF19300">
    <property type="entry name" value="BPD_transp_1_N"/>
    <property type="match status" value="1"/>
</dbReference>
<feature type="transmembrane region" description="Helical" evidence="7">
    <location>
        <begin position="177"/>
        <end position="194"/>
    </location>
</feature>
<evidence type="ECO:0000259" key="8">
    <source>
        <dbReference type="PROSITE" id="PS50928"/>
    </source>
</evidence>
<keyword evidence="6 7" id="KW-0472">Membrane</keyword>
<dbReference type="OrthoDB" id="9773683at2"/>
<comment type="caution">
    <text evidence="9">The sequence shown here is derived from an EMBL/GenBank/DDBJ whole genome shotgun (WGS) entry which is preliminary data.</text>
</comment>
<gene>
    <name evidence="9" type="ORF">AHA02nite_03130</name>
</gene>
<sequence length="318" mass="34532">MLSFLLRRAGLMIVILFFVSIIVFSLVNVLPGDPALMILGQEATDESLEALREDMGLNDPLVMQYFAWVGDLLQGDFGQSFRDNTEVSSLLAEKIPITLQLTVMSFAIAVLIAIPAGVISATRKGTLWDSSATLFALSGVSLPPFWLGILLIFIFAVTLGWFPPSGYVPITESVAQSLWYMLLPAVALGVRLSAELTRMLRSSLLEVLGSDYIRTGYAKGLLERAVVYGHALRNSILPVITVSALQFAAFLGGTVITEEIFNIPGLGQLLVTSIQTRDFPVLQGAVMFMALAVILINFLTDVLYSILDPRIKLTGGSQ</sequence>
<dbReference type="Proteomes" id="UP000321440">
    <property type="component" value="Unassembled WGS sequence"/>
</dbReference>
<evidence type="ECO:0000256" key="3">
    <source>
        <dbReference type="ARBA" id="ARBA00022475"/>
    </source>
</evidence>
<evidence type="ECO:0000256" key="2">
    <source>
        <dbReference type="ARBA" id="ARBA00022448"/>
    </source>
</evidence>
<feature type="transmembrane region" description="Helical" evidence="7">
    <location>
        <begin position="236"/>
        <end position="256"/>
    </location>
</feature>
<comment type="similarity">
    <text evidence="7">Belongs to the binding-protein-dependent transport system permease family.</text>
</comment>
<dbReference type="RefSeq" id="WP_146813698.1">
    <property type="nucleotide sequence ID" value="NZ_BJYA01000001.1"/>
</dbReference>
<keyword evidence="2 7" id="KW-0813">Transport</keyword>
<evidence type="ECO:0000256" key="7">
    <source>
        <dbReference type="RuleBase" id="RU363032"/>
    </source>
</evidence>
<feature type="transmembrane region" description="Helical" evidence="7">
    <location>
        <begin position="285"/>
        <end position="307"/>
    </location>
</feature>
<keyword evidence="5 7" id="KW-1133">Transmembrane helix</keyword>
<dbReference type="Pfam" id="PF00528">
    <property type="entry name" value="BPD_transp_1"/>
    <property type="match status" value="1"/>
</dbReference>
<keyword evidence="10" id="KW-1185">Reference proteome</keyword>
<protein>
    <submittedName>
        <fullName evidence="9">Peptide ABC transporter</fullName>
    </submittedName>
</protein>
<accession>A0A511W0B7</accession>
<keyword evidence="4 7" id="KW-0812">Transmembrane</keyword>